<dbReference type="GO" id="GO:0008270">
    <property type="term" value="F:zinc ion binding"/>
    <property type="evidence" value="ECO:0007669"/>
    <property type="project" value="InterPro"/>
</dbReference>
<keyword evidence="5" id="KW-0539">Nucleus</keyword>
<accession>A0AAD4CXY2</accession>
<dbReference type="InterPro" id="IPR021858">
    <property type="entry name" value="Fun_TF"/>
</dbReference>
<reference evidence="8" key="2">
    <citation type="submission" date="2020-02" db="EMBL/GenBank/DDBJ databases">
        <authorList>
            <person name="Gilchrist C.L.M."/>
            <person name="Chooi Y.-H."/>
        </authorList>
    </citation>
    <scope>NUCLEOTIDE SEQUENCE</scope>
    <source>
        <strain evidence="8">MST-FP2251</strain>
    </source>
</reference>
<dbReference type="CDD" id="cd00067">
    <property type="entry name" value="GAL4"/>
    <property type="match status" value="1"/>
</dbReference>
<keyword evidence="2" id="KW-0805">Transcription regulation</keyword>
<evidence type="ECO:0000256" key="1">
    <source>
        <dbReference type="ARBA" id="ARBA00004123"/>
    </source>
</evidence>
<evidence type="ECO:0000256" key="5">
    <source>
        <dbReference type="ARBA" id="ARBA00023242"/>
    </source>
</evidence>
<evidence type="ECO:0000313" key="8">
    <source>
        <dbReference type="EMBL" id="KAF9894562.1"/>
    </source>
</evidence>
<protein>
    <recommendedName>
        <fullName evidence="7">Zn(2)-C6 fungal-type domain-containing protein</fullName>
    </recommendedName>
</protein>
<organism evidence="8 9">
    <name type="scientific">Aspergillus nanangensis</name>
    <dbReference type="NCBI Taxonomy" id="2582783"/>
    <lineage>
        <taxon>Eukaryota</taxon>
        <taxon>Fungi</taxon>
        <taxon>Dikarya</taxon>
        <taxon>Ascomycota</taxon>
        <taxon>Pezizomycotina</taxon>
        <taxon>Eurotiomycetes</taxon>
        <taxon>Eurotiomycetidae</taxon>
        <taxon>Eurotiales</taxon>
        <taxon>Aspergillaceae</taxon>
        <taxon>Aspergillus</taxon>
        <taxon>Aspergillus subgen. Circumdati</taxon>
    </lineage>
</organism>
<evidence type="ECO:0000256" key="4">
    <source>
        <dbReference type="ARBA" id="ARBA00023163"/>
    </source>
</evidence>
<feature type="compositionally biased region" description="Low complexity" evidence="6">
    <location>
        <begin position="61"/>
        <end position="75"/>
    </location>
</feature>
<comment type="subcellular location">
    <subcellularLocation>
        <location evidence="1">Nucleus</location>
    </subcellularLocation>
</comment>
<comment type="caution">
    <text evidence="8">The sequence shown here is derived from an EMBL/GenBank/DDBJ whole genome shotgun (WGS) entry which is preliminary data.</text>
</comment>
<dbReference type="Pfam" id="PF00172">
    <property type="entry name" value="Zn_clus"/>
    <property type="match status" value="1"/>
</dbReference>
<dbReference type="GO" id="GO:0000981">
    <property type="term" value="F:DNA-binding transcription factor activity, RNA polymerase II-specific"/>
    <property type="evidence" value="ECO:0007669"/>
    <property type="project" value="InterPro"/>
</dbReference>
<dbReference type="Gene3D" id="4.10.240.10">
    <property type="entry name" value="Zn(2)-C6 fungal-type DNA-binding domain"/>
    <property type="match status" value="1"/>
</dbReference>
<feature type="compositionally biased region" description="Basic and acidic residues" evidence="6">
    <location>
        <begin position="102"/>
        <end position="118"/>
    </location>
</feature>
<reference evidence="8" key="1">
    <citation type="journal article" date="2019" name="Beilstein J. Org. Chem.">
        <title>Nanangenines: drimane sesquiterpenoids as the dominant metabolite cohort of a novel Australian fungus, Aspergillus nanangensis.</title>
        <authorList>
            <person name="Lacey H.J."/>
            <person name="Gilchrist C.L.M."/>
            <person name="Crombie A."/>
            <person name="Kalaitzis J.A."/>
            <person name="Vuong D."/>
            <person name="Rutledge P.J."/>
            <person name="Turner P."/>
            <person name="Pitt J.I."/>
            <person name="Lacey E."/>
            <person name="Chooi Y.H."/>
            <person name="Piggott A.M."/>
        </authorList>
    </citation>
    <scope>NUCLEOTIDE SEQUENCE</scope>
    <source>
        <strain evidence="8">MST-FP2251</strain>
    </source>
</reference>
<evidence type="ECO:0000313" key="9">
    <source>
        <dbReference type="Proteomes" id="UP001194746"/>
    </source>
</evidence>
<dbReference type="PANTHER" id="PTHR37534">
    <property type="entry name" value="TRANSCRIPTIONAL ACTIVATOR PROTEIN UGA3"/>
    <property type="match status" value="1"/>
</dbReference>
<feature type="compositionally biased region" description="Polar residues" evidence="6">
    <location>
        <begin position="82"/>
        <end position="99"/>
    </location>
</feature>
<dbReference type="SUPFAM" id="SSF57701">
    <property type="entry name" value="Zn2/Cys6 DNA-binding domain"/>
    <property type="match status" value="1"/>
</dbReference>
<keyword evidence="4" id="KW-0804">Transcription</keyword>
<dbReference type="PROSITE" id="PS00463">
    <property type="entry name" value="ZN2_CY6_FUNGAL_1"/>
    <property type="match status" value="1"/>
</dbReference>
<evidence type="ECO:0000256" key="3">
    <source>
        <dbReference type="ARBA" id="ARBA00023125"/>
    </source>
</evidence>
<dbReference type="PANTHER" id="PTHR37534:SF44">
    <property type="entry name" value="ZN(II)2CYS6 TRANSCRIPTION FACTOR (EUROFUNG)"/>
    <property type="match status" value="1"/>
</dbReference>
<evidence type="ECO:0000259" key="7">
    <source>
        <dbReference type="PROSITE" id="PS50048"/>
    </source>
</evidence>
<evidence type="ECO:0000256" key="2">
    <source>
        <dbReference type="ARBA" id="ARBA00023015"/>
    </source>
</evidence>
<gene>
    <name evidence="8" type="ORF">FE257_006447</name>
</gene>
<dbReference type="GO" id="GO:0005634">
    <property type="term" value="C:nucleus"/>
    <property type="evidence" value="ECO:0007669"/>
    <property type="project" value="UniProtKB-SubCell"/>
</dbReference>
<dbReference type="InterPro" id="IPR001138">
    <property type="entry name" value="Zn2Cys6_DnaBD"/>
</dbReference>
<evidence type="ECO:0000256" key="6">
    <source>
        <dbReference type="SAM" id="MobiDB-lite"/>
    </source>
</evidence>
<dbReference type="EMBL" id="VCAU01000003">
    <property type="protein sequence ID" value="KAF9894562.1"/>
    <property type="molecule type" value="Genomic_DNA"/>
</dbReference>
<proteinExistence type="predicted"/>
<feature type="domain" description="Zn(2)-C6 fungal-type" evidence="7">
    <location>
        <begin position="17"/>
        <end position="45"/>
    </location>
</feature>
<keyword evidence="3" id="KW-0238">DNA-binding</keyword>
<dbReference type="GO" id="GO:0000976">
    <property type="term" value="F:transcription cis-regulatory region binding"/>
    <property type="evidence" value="ECO:0007669"/>
    <property type="project" value="TreeGrafter"/>
</dbReference>
<dbReference type="GO" id="GO:0045944">
    <property type="term" value="P:positive regulation of transcription by RNA polymerase II"/>
    <property type="evidence" value="ECO:0007669"/>
    <property type="project" value="TreeGrafter"/>
</dbReference>
<dbReference type="Proteomes" id="UP001194746">
    <property type="component" value="Unassembled WGS sequence"/>
</dbReference>
<dbReference type="AlphaFoldDB" id="A0AAD4CXY2"/>
<name>A0AAD4CXY2_ASPNN</name>
<dbReference type="Pfam" id="PF11951">
    <property type="entry name" value="Fungal_trans_2"/>
    <property type="match status" value="1"/>
</dbReference>
<feature type="region of interest" description="Disordered" evidence="6">
    <location>
        <begin position="59"/>
        <end position="133"/>
    </location>
</feature>
<dbReference type="PROSITE" id="PS50048">
    <property type="entry name" value="ZN2_CY6_FUNGAL_2"/>
    <property type="match status" value="1"/>
</dbReference>
<dbReference type="InterPro" id="IPR036864">
    <property type="entry name" value="Zn2-C6_fun-type_DNA-bd_sf"/>
</dbReference>
<sequence length="632" mass="71034">MSQKGLIPRNRIKTRTGCLRCKQRKIKCDETLPHCNQCTRRAYECPGYTRPLKWSSKYEISSQPRQRQRQRPASSFHGLSESARTSARLQTAPPSTISPPQGHEHPDEPVRDDPKEIDATEEGPTPAVAECSPPSLSLYNAEALDIEYNRIITVQDPDDFTSLLLEYPNPSHPLLSSLEDDDTTITRHYFTQVCYINSCFDSYQNTFRVVLGSMMNSSPLLYHCVLSMSAAHMAMHQGDKVTVARGHRTKATSCLTEAVMKLKQGKCLSGRQRDGIHAEALLGSIILGMTDAWHSPSLLGISHLYGARSMFKRWRAENPSPQDSSISKFIIGMMVYWEAIISFVLDQPLDAVAYLDPYCNQEHSSCPIHPNSWTGICTPMFLYLSKIGILARQRSLIRNLSITSSSTTIRDQLQEELFVQAREIETAVLQYKIPDTDDVEDTGDILTPVSHLQKMAQIYRFSALLELYRVFPGLLQPKDDEDQHPVQWAEMIHSLATSILTIILTVPHTSGVNCVLTIPLLIAGSVLQPMSSKPNPVPHPPTVPTHLGLASEILSISSHEDVRLHWRRVARERIQAVHNHVGITAVYRAVEILDKVWDRADVKAIMDLPHGLDDFIHWNDVMGEEKLETVLG</sequence>
<dbReference type="SMART" id="SM00066">
    <property type="entry name" value="GAL4"/>
    <property type="match status" value="1"/>
</dbReference>
<keyword evidence="9" id="KW-1185">Reference proteome</keyword>